<evidence type="ECO:0000313" key="2">
    <source>
        <dbReference type="Proteomes" id="UP001187346"/>
    </source>
</evidence>
<protein>
    <recommendedName>
        <fullName evidence="3">Thiaminase-2/PQQC domain-containing protein</fullName>
    </recommendedName>
</protein>
<dbReference type="EMBL" id="JAWMAJ010000418">
    <property type="protein sequence ID" value="MDV7224008.1"/>
    <property type="molecule type" value="Genomic_DNA"/>
</dbReference>
<evidence type="ECO:0000313" key="1">
    <source>
        <dbReference type="EMBL" id="MDV7224008.1"/>
    </source>
</evidence>
<organism evidence="1 2">
    <name type="scientific">Streptomyces prunicolor</name>
    <dbReference type="NCBI Taxonomy" id="67348"/>
    <lineage>
        <taxon>Bacteria</taxon>
        <taxon>Bacillati</taxon>
        <taxon>Actinomycetota</taxon>
        <taxon>Actinomycetes</taxon>
        <taxon>Kitasatosporales</taxon>
        <taxon>Streptomycetaceae</taxon>
        <taxon>Streptomyces</taxon>
    </lineage>
</organism>
<dbReference type="InterPro" id="IPR016084">
    <property type="entry name" value="Haem_Oase-like_multi-hlx"/>
</dbReference>
<reference evidence="1 2" key="1">
    <citation type="submission" date="2023-10" db="EMBL/GenBank/DDBJ databases">
        <title>Characterization of rhizosphere-enriched actinobacteria from wheat plants lab-grown on chernevaya soil.</title>
        <authorList>
            <person name="Tikhonova E.N."/>
            <person name="Konopkin A."/>
            <person name="Kravchenko I.K."/>
        </authorList>
    </citation>
    <scope>NUCLEOTIDE SEQUENCE [LARGE SCALE GENOMIC DNA]</scope>
    <source>
        <strain evidence="1 2">RR29</strain>
    </source>
</reference>
<proteinExistence type="predicted"/>
<accession>A0ABU4FTP7</accession>
<dbReference type="RefSeq" id="WP_317776242.1">
    <property type="nucleotide sequence ID" value="NZ_JAWMAJ010000418.1"/>
</dbReference>
<comment type="caution">
    <text evidence="1">The sequence shown here is derived from an EMBL/GenBank/DDBJ whole genome shotgun (WGS) entry which is preliminary data.</text>
</comment>
<sequence length="256" mass="29175">MQKVIDYIEERRASYEGHEFFTELLADESLPGEKRLAWGPSVIPFIMGYSDLNKYVFRKSAEEAERDPLQSLLNAHTYEEDFHWQWMLADLEKLGADRELPLSDATRVLWSADFQHSRRLVLELAALAADAPTYAVFAMVESIEAVSITIFTHCRGIALRDGRECEFFGTKHYLAEASHSIKSPEVEETSLPSLDEAQREESRRMVDRTFALFDDWSGALLRFALDNSDPDRTYARLIQQSKDLLPEAEAAAASAF</sequence>
<keyword evidence="2" id="KW-1185">Reference proteome</keyword>
<evidence type="ECO:0008006" key="3">
    <source>
        <dbReference type="Google" id="ProtNLM"/>
    </source>
</evidence>
<dbReference type="Gene3D" id="1.20.910.10">
    <property type="entry name" value="Heme oxygenase-like"/>
    <property type="match status" value="1"/>
</dbReference>
<gene>
    <name evidence="1" type="ORF">R5A26_49645</name>
</gene>
<name>A0ABU4FTP7_9ACTN</name>
<dbReference type="Proteomes" id="UP001187346">
    <property type="component" value="Unassembled WGS sequence"/>
</dbReference>